<dbReference type="GO" id="GO:0046872">
    <property type="term" value="F:metal ion binding"/>
    <property type="evidence" value="ECO:0007669"/>
    <property type="project" value="UniProtKB-KW"/>
</dbReference>
<dbReference type="Proteomes" id="UP001295423">
    <property type="component" value="Unassembled WGS sequence"/>
</dbReference>
<evidence type="ECO:0000313" key="14">
    <source>
        <dbReference type="EMBL" id="CAJ1945171.1"/>
    </source>
</evidence>
<keyword evidence="7" id="KW-0326">Glycosidase</keyword>
<dbReference type="InterPro" id="IPR050843">
    <property type="entry name" value="Glycosyl_Hydrlase_38"/>
</dbReference>
<feature type="disulfide bond" evidence="10">
    <location>
        <begin position="1156"/>
        <end position="1254"/>
    </location>
</feature>
<dbReference type="Pfam" id="PF09261">
    <property type="entry name" value="Alpha-mann_mid"/>
    <property type="match status" value="1"/>
</dbReference>
<evidence type="ECO:0000313" key="15">
    <source>
        <dbReference type="Proteomes" id="UP001295423"/>
    </source>
</evidence>
<feature type="domain" description="Glycoside hydrolase family 38 central" evidence="13">
    <location>
        <begin position="520"/>
        <end position="588"/>
    </location>
</feature>
<dbReference type="AlphaFoldDB" id="A0AAD2CXK5"/>
<dbReference type="Gene3D" id="1.20.1270.50">
    <property type="entry name" value="Glycoside hydrolase family 38, central domain"/>
    <property type="match status" value="1"/>
</dbReference>
<evidence type="ECO:0000256" key="10">
    <source>
        <dbReference type="PIRSR" id="PIRSR607754-3"/>
    </source>
</evidence>
<keyword evidence="3 9" id="KW-0479">Metal-binding</keyword>
<keyword evidence="12" id="KW-1133">Transmembrane helix</keyword>
<feature type="binding site" evidence="9">
    <location>
        <position position="1190"/>
    </location>
    <ligand>
        <name>Mn(2+)</name>
        <dbReference type="ChEBI" id="CHEBI:29035"/>
    </ligand>
</feature>
<dbReference type="PANTHER" id="PTHR11607:SF3">
    <property type="entry name" value="LYSOSOMAL ALPHA-MANNOSIDASE"/>
    <property type="match status" value="1"/>
</dbReference>
<keyword evidence="12" id="KW-0472">Membrane</keyword>
<dbReference type="SUPFAM" id="SSF88688">
    <property type="entry name" value="Families 57/38 glycoside transferase middle domain"/>
    <property type="match status" value="1"/>
</dbReference>
<feature type="binding site" evidence="8">
    <location>
        <position position="988"/>
    </location>
    <ligand>
        <name>substrate</name>
    </ligand>
</feature>
<sequence>MTTLRSRQQHGLEATASRGDKTKTALTKAPPTNPSVRTASRIGDKRNQFFDLHIFLNYGWIGILLIFLWFWGLYYVIQSTDEKSTKLIEIQHLLRKRGNGAQGKAGGKITSSQVQHSGFDIAGNPAKDMGASAGKYADPDSDGHETIDMREWSRTLPFANPDGGTWAQGFELDPIPISKTTPLKVFVVPHSHCDPGWLKTFDEYYQSQTKHILDTIMESLQQDQRRKFIWAEISFFEKWWNEQSADIQDTVRMLLRNKQFEFVTGGWVQPDEANTDLYAMEVQLQEGHDFIRETFGEEYIPKYGWSIDPFGFSPTMAYLLKKYGFKGMLIQRVHYAVKKELALHRQLEFLWRQTWDDEGEYDMFTHMMPFFSYDVPHSCGPDPEVCCAFDFARLPNVGVDADGIVYTKECPWELKVKPIHQRNVAKRAMVLLDQYRKKASLFRSNVVIAPVGDDFRYRTLAEAQAQFENHQLLFDYLNENIAGVSIQFGTLSEYFDAVIGTFDPPILKGSFFTYADHKEDYWSGYFTSRPFDKALGRRLERTLFAAETMGATKEEMREARRSMSLFQHHDAITGTATDKVMEDYATRMQNAILDIEQWMVKKLTAEHEHLGTLQPCWQSPSSRGMDVNFCNESDQVLLFNPLDTEQLCGDVSVKGRSMGMGTLPCERPGSIPNSIIQFDPLSGLMTHPIKEQWMVWSVNEGGAYLFVPGSLHDYKGIDIQIEMGGFVVKTKNWRRTVIERTVPTNFQGKATFIEFIYETNLRDDEEEWLVRFNTDIQSDGVFHTDLNGFNFDTHYHRPDLPIQAQVYPMPTHASIQDSDRRLTVLSEHSQGTASLEDGTIDVWLDRRLSQGDGRGLEQGVQDNVWTRSKLRVLVETEGYKHGQNEEFDTTPLCKQMWKELNHPLELFGTVKDTVKGFGSTPFHNDFKPSNFNPTQTGDDLSHKQQAYKYEIPIVFMVQKRVDYFKRVIDSLRKSDFPRATVPIIISHDGRIQEMINFVESIQSDFQVIQLFHPYSCIEHPNSFPGDDPSLNKGYEGDSYGNLRDAHVCCLKHHFTWMINEVFELTSVKMAAGFLFMEEDYLVAPTIYETLQTGFGFLDQDNKKDEYFGLTLDISDNFANKIPKKRNQWTTKRFVSGPMTIGRHMFALLQQFSNQYCEFDDYNWDWSMVHLMGKGLLPCKTLVPNEPQVLHIGIDGGLHDHYENSELEEAITIGLQPFHAKLSGQLSEVGRFMDFPKAHDQGYGGWGHPADQEHCKKLFHGQDPKPKQYFHL</sequence>
<comment type="cofactor">
    <cofactor evidence="9">
        <name>Mn(2+)</name>
        <dbReference type="ChEBI" id="CHEBI:29035"/>
    </cofactor>
</comment>
<feature type="region of interest" description="Disordered" evidence="11">
    <location>
        <begin position="1"/>
        <end position="39"/>
    </location>
</feature>
<dbReference type="EMBL" id="CAKOGP040001335">
    <property type="protein sequence ID" value="CAJ1945171.1"/>
    <property type="molecule type" value="Genomic_DNA"/>
</dbReference>
<evidence type="ECO:0000256" key="1">
    <source>
        <dbReference type="ARBA" id="ARBA00001947"/>
    </source>
</evidence>
<dbReference type="Gene3D" id="3.90.550.10">
    <property type="entry name" value="Spore Coat Polysaccharide Biosynthesis Protein SpsA, Chain A"/>
    <property type="match status" value="1"/>
</dbReference>
<dbReference type="Gene3D" id="2.70.98.30">
    <property type="entry name" value="Golgi alpha-mannosidase II, domain 4"/>
    <property type="match status" value="1"/>
</dbReference>
<proteinExistence type="inferred from homology"/>
<evidence type="ECO:0000256" key="9">
    <source>
        <dbReference type="PIRSR" id="PIRSR607754-2"/>
    </source>
</evidence>
<dbReference type="InterPro" id="IPR000602">
    <property type="entry name" value="Glyco_hydro_38_N"/>
</dbReference>
<dbReference type="GO" id="GO:0008455">
    <property type="term" value="F:alpha-1,6-mannosylglycoprotein 2-beta-N-acetylglucosaminyltransferase activity"/>
    <property type="evidence" value="ECO:0007669"/>
    <property type="project" value="InterPro"/>
</dbReference>
<dbReference type="PANTHER" id="PTHR11607">
    <property type="entry name" value="ALPHA-MANNOSIDASE"/>
    <property type="match status" value="1"/>
</dbReference>
<evidence type="ECO:0000256" key="8">
    <source>
        <dbReference type="PIRSR" id="PIRSR607754-1"/>
    </source>
</evidence>
<dbReference type="Pfam" id="PF05060">
    <property type="entry name" value="MGAT2"/>
    <property type="match status" value="1"/>
</dbReference>
<organism evidence="14 15">
    <name type="scientific">Cylindrotheca closterium</name>
    <dbReference type="NCBI Taxonomy" id="2856"/>
    <lineage>
        <taxon>Eukaryota</taxon>
        <taxon>Sar</taxon>
        <taxon>Stramenopiles</taxon>
        <taxon>Ochrophyta</taxon>
        <taxon>Bacillariophyta</taxon>
        <taxon>Bacillariophyceae</taxon>
        <taxon>Bacillariophycidae</taxon>
        <taxon>Bacillariales</taxon>
        <taxon>Bacillariaceae</taxon>
        <taxon>Cylindrotheca</taxon>
    </lineage>
</organism>
<dbReference type="GO" id="GO:0006013">
    <property type="term" value="P:mannose metabolic process"/>
    <property type="evidence" value="ECO:0007669"/>
    <property type="project" value="InterPro"/>
</dbReference>
<dbReference type="GO" id="GO:0005795">
    <property type="term" value="C:Golgi stack"/>
    <property type="evidence" value="ECO:0007669"/>
    <property type="project" value="InterPro"/>
</dbReference>
<dbReference type="Gene3D" id="3.20.110.10">
    <property type="entry name" value="Glycoside hydrolase 38, N terminal domain"/>
    <property type="match status" value="1"/>
</dbReference>
<dbReference type="GO" id="GO:0000139">
    <property type="term" value="C:Golgi membrane"/>
    <property type="evidence" value="ECO:0007669"/>
    <property type="project" value="TreeGrafter"/>
</dbReference>
<keyword evidence="4" id="KW-0378">Hydrolase</keyword>
<dbReference type="Pfam" id="PF07748">
    <property type="entry name" value="Glyco_hydro_38C"/>
    <property type="match status" value="1"/>
</dbReference>
<keyword evidence="15" id="KW-1185">Reference proteome</keyword>
<feature type="binding site" evidence="9">
    <location>
        <position position="1079"/>
    </location>
    <ligand>
        <name>Mn(2+)</name>
        <dbReference type="ChEBI" id="CHEBI:29035"/>
    </ligand>
</feature>
<evidence type="ECO:0000256" key="2">
    <source>
        <dbReference type="ARBA" id="ARBA00009792"/>
    </source>
</evidence>
<dbReference type="InterPro" id="IPR011013">
    <property type="entry name" value="Gal_mutarotase_sf_dom"/>
</dbReference>
<dbReference type="InterPro" id="IPR015341">
    <property type="entry name" value="Glyco_hydro_38_cen"/>
</dbReference>
<evidence type="ECO:0000256" key="6">
    <source>
        <dbReference type="ARBA" id="ARBA00023157"/>
    </source>
</evidence>
<gene>
    <name evidence="14" type="ORF">CYCCA115_LOCUS9315</name>
</gene>
<dbReference type="InterPro" id="IPR011330">
    <property type="entry name" value="Glyco_hydro/deAcase_b/a-brl"/>
</dbReference>
<dbReference type="Pfam" id="PF01074">
    <property type="entry name" value="Glyco_hydro_38N"/>
    <property type="match status" value="1"/>
</dbReference>
<comment type="caution">
    <text evidence="14">The sequence shown here is derived from an EMBL/GenBank/DDBJ whole genome shotgun (WGS) entry which is preliminary data.</text>
</comment>
<dbReference type="InterPro" id="IPR027291">
    <property type="entry name" value="Glyco_hydro_38_N_sf"/>
</dbReference>
<dbReference type="GO" id="GO:0004559">
    <property type="term" value="F:alpha-mannosidase activity"/>
    <property type="evidence" value="ECO:0007669"/>
    <property type="project" value="InterPro"/>
</dbReference>
<evidence type="ECO:0000256" key="4">
    <source>
        <dbReference type="ARBA" id="ARBA00022801"/>
    </source>
</evidence>
<keyword evidence="9" id="KW-0464">Manganese</keyword>
<evidence type="ECO:0000256" key="7">
    <source>
        <dbReference type="ARBA" id="ARBA00023295"/>
    </source>
</evidence>
<dbReference type="SUPFAM" id="SSF74650">
    <property type="entry name" value="Galactose mutarotase-like"/>
    <property type="match status" value="1"/>
</dbReference>
<protein>
    <recommendedName>
        <fullName evidence="13">Glycoside hydrolase family 38 central domain-containing protein</fullName>
    </recommendedName>
</protein>
<keyword evidence="5" id="KW-0862">Zinc</keyword>
<dbReference type="InterPro" id="IPR029044">
    <property type="entry name" value="Nucleotide-diphossugar_trans"/>
</dbReference>
<comment type="similarity">
    <text evidence="2">Belongs to the glycosyl hydrolase 38 family.</text>
</comment>
<keyword evidence="6 10" id="KW-1015">Disulfide bond</keyword>
<evidence type="ECO:0000256" key="5">
    <source>
        <dbReference type="ARBA" id="ARBA00022833"/>
    </source>
</evidence>
<reference evidence="14" key="1">
    <citation type="submission" date="2023-08" db="EMBL/GenBank/DDBJ databases">
        <authorList>
            <person name="Audoor S."/>
            <person name="Bilcke G."/>
        </authorList>
    </citation>
    <scope>NUCLEOTIDE SEQUENCE</scope>
</reference>
<dbReference type="GO" id="GO:0006491">
    <property type="term" value="P:N-glycan processing"/>
    <property type="evidence" value="ECO:0007669"/>
    <property type="project" value="TreeGrafter"/>
</dbReference>
<dbReference type="InterPro" id="IPR037094">
    <property type="entry name" value="Glyco_hydro_38_cen_sf"/>
</dbReference>
<evidence type="ECO:0000259" key="13">
    <source>
        <dbReference type="SMART" id="SM00872"/>
    </source>
</evidence>
<comment type="cofactor">
    <cofactor evidence="1">
        <name>Zn(2+)</name>
        <dbReference type="ChEBI" id="CHEBI:29105"/>
    </cofactor>
</comment>
<dbReference type="InterPro" id="IPR028995">
    <property type="entry name" value="Glyco_hydro_57/38_cen_sf"/>
</dbReference>
<feature type="transmembrane region" description="Helical" evidence="12">
    <location>
        <begin position="55"/>
        <end position="77"/>
    </location>
</feature>
<evidence type="ECO:0000256" key="3">
    <source>
        <dbReference type="ARBA" id="ARBA00022723"/>
    </source>
</evidence>
<dbReference type="InterPro" id="IPR007754">
    <property type="entry name" value="GlcNAc_II"/>
</dbReference>
<keyword evidence="12" id="KW-0812">Transmembrane</keyword>
<dbReference type="GO" id="GO:0030246">
    <property type="term" value="F:carbohydrate binding"/>
    <property type="evidence" value="ECO:0007669"/>
    <property type="project" value="InterPro"/>
</dbReference>
<dbReference type="InterPro" id="IPR011682">
    <property type="entry name" value="Glyco_hydro_38_C"/>
</dbReference>
<evidence type="ECO:0000256" key="11">
    <source>
        <dbReference type="SAM" id="MobiDB-lite"/>
    </source>
</evidence>
<evidence type="ECO:0000256" key="12">
    <source>
        <dbReference type="SAM" id="Phobius"/>
    </source>
</evidence>
<dbReference type="SMART" id="SM00872">
    <property type="entry name" value="Alpha-mann_mid"/>
    <property type="match status" value="1"/>
</dbReference>
<dbReference type="SUPFAM" id="SSF88713">
    <property type="entry name" value="Glycoside hydrolase/deacetylase"/>
    <property type="match status" value="1"/>
</dbReference>
<name>A0AAD2CXK5_9STRA</name>
<dbReference type="GO" id="GO:0009312">
    <property type="term" value="P:oligosaccharide biosynthetic process"/>
    <property type="evidence" value="ECO:0007669"/>
    <property type="project" value="InterPro"/>
</dbReference>
<accession>A0AAD2CXK5</accession>